<dbReference type="EMBL" id="BMTU01000004">
    <property type="protein sequence ID" value="GGQ79337.1"/>
    <property type="molecule type" value="Genomic_DNA"/>
</dbReference>
<proteinExistence type="predicted"/>
<organism evidence="3 4">
    <name type="scientific">Streptomyces pilosus</name>
    <dbReference type="NCBI Taxonomy" id="28893"/>
    <lineage>
        <taxon>Bacteria</taxon>
        <taxon>Bacillati</taxon>
        <taxon>Actinomycetota</taxon>
        <taxon>Actinomycetes</taxon>
        <taxon>Kitasatosporales</taxon>
        <taxon>Streptomycetaceae</taxon>
        <taxon>Streptomyces</taxon>
    </lineage>
</organism>
<dbReference type="Proteomes" id="UP000656732">
    <property type="component" value="Unassembled WGS sequence"/>
</dbReference>
<reference evidence="3" key="2">
    <citation type="submission" date="2020-09" db="EMBL/GenBank/DDBJ databases">
        <authorList>
            <person name="Sun Q."/>
            <person name="Ohkuma M."/>
        </authorList>
    </citation>
    <scope>NUCLEOTIDE SEQUENCE</scope>
    <source>
        <strain evidence="3">JCM 4403</strain>
    </source>
</reference>
<keyword evidence="4" id="KW-1185">Reference proteome</keyword>
<feature type="region of interest" description="Disordered" evidence="1">
    <location>
        <begin position="225"/>
        <end position="244"/>
    </location>
</feature>
<sequence>MSDAGTRPDDDDRALTQEDVHRAVARLGGLFGEPQYADAEEEYAAIVRHFDDACEQLRGRGRELVVGYGELSDAFLHHPAAELLSRALGETPYLRRLDARRTLLHLGRQWVRDAGSEEVVVGLAVLRRMLLDQPDAAVHAAEIFSGLVVDLLERGRSEHDVEVLGEGLRLAREAAALALATSPLLAVTQRQRGECAHALYRLTWDTGHLTEALLALRTAVEASARRAAGPTPDETPGFRFGAGAEDPRYTTGRLRAEPLALLARCTLDSYALTGGEDDRREAVALLREAVDLTPPGDPGLPHRHVLLARALTADPAGPGPALLEEAVRQAAAGRDADGGAEWGRLLELRYRHSGDVRLLHRAVDALEPGEGVARDARLAQVLTALYEQVRDSTLLERAIALHRSVLAATPEADRSRPGRLAACAEALVLHAERRSDPAALREAVRCYRAALRRPPAPHREAAALRVGLALALHRLGAAVADAAGARAEAVLLGRAVAADFPVGHPDRTAVLASLAPVLASGLTSRARSSGAELERGVEVARELVDRLPEADPSRPLRLMELGVALGERFARGGDEADRRDACAAFARAARSPVLPAVTRCLAAREAAALQAGAGNWTGAAEAYRLAVDLLPGVAVRDLRRDDQEFHLTSFARLASDAAAAVLRGGGSAEEAVDVLERGRGILLSQAMESDEGAVRADTGPPASPVVAVNSSAYGCTALVVLPDGVARIPLPDVTAQEITDRSEAFTLAVELAGGGHHLPEHRVAADRFVTRTLGWLWDVIAEPVLAEVRADRLWWLPTGALSFLPLHAAGHHHDGSGRTVLDRTVSSYTPTLRMLARSRARARRVALPAEPLVVALPETPGAAPLPGVTAETGELLRLRPGARVLHGSAAGRDATLAALRSGGWTHFACHAVSDAIEPSASRLLLADGALSVLDIVRLRIENAQLAYLSACSTARGGAHLADEAIHIGSAFQLAGYPHVVATLWPIADQAAATVAGTVYRSLADGPAAAVHTATRQLRDACRGRSPLLWASHIHLGA</sequence>
<evidence type="ECO:0000313" key="3">
    <source>
        <dbReference type="EMBL" id="GGQ79337.1"/>
    </source>
</evidence>
<dbReference type="AlphaFoldDB" id="A0A918BNF2"/>
<reference evidence="3" key="1">
    <citation type="journal article" date="2014" name="Int. J. Syst. Evol. Microbiol.">
        <title>Complete genome sequence of Corynebacterium casei LMG S-19264T (=DSM 44701T), isolated from a smear-ripened cheese.</title>
        <authorList>
            <consortium name="US DOE Joint Genome Institute (JGI-PGF)"/>
            <person name="Walter F."/>
            <person name="Albersmeier A."/>
            <person name="Kalinowski J."/>
            <person name="Ruckert C."/>
        </authorList>
    </citation>
    <scope>NUCLEOTIDE SEQUENCE</scope>
    <source>
        <strain evidence="3">JCM 4403</strain>
    </source>
</reference>
<gene>
    <name evidence="3" type="ORF">GCM10010280_27470</name>
</gene>
<comment type="caution">
    <text evidence="3">The sequence shown here is derived from an EMBL/GenBank/DDBJ whole genome shotgun (WGS) entry which is preliminary data.</text>
</comment>
<dbReference type="Pfam" id="PF12770">
    <property type="entry name" value="CHAT"/>
    <property type="match status" value="1"/>
</dbReference>
<accession>A0A918BNF2</accession>
<feature type="domain" description="CHAT" evidence="2">
    <location>
        <begin position="771"/>
        <end position="1036"/>
    </location>
</feature>
<dbReference type="InterPro" id="IPR024983">
    <property type="entry name" value="CHAT_dom"/>
</dbReference>
<evidence type="ECO:0000256" key="1">
    <source>
        <dbReference type="SAM" id="MobiDB-lite"/>
    </source>
</evidence>
<name>A0A918BNF2_9ACTN</name>
<protein>
    <recommendedName>
        <fullName evidence="2">CHAT domain-containing protein</fullName>
    </recommendedName>
</protein>
<evidence type="ECO:0000259" key="2">
    <source>
        <dbReference type="Pfam" id="PF12770"/>
    </source>
</evidence>
<dbReference type="RefSeq" id="WP_189558092.1">
    <property type="nucleotide sequence ID" value="NZ_BMTU01000004.1"/>
</dbReference>
<evidence type="ECO:0000313" key="4">
    <source>
        <dbReference type="Proteomes" id="UP000656732"/>
    </source>
</evidence>